<accession>A0A819N9T1</accession>
<dbReference type="EMBL" id="CAJOAZ010003205">
    <property type="protein sequence ID" value="CAF3992239.1"/>
    <property type="molecule type" value="Genomic_DNA"/>
</dbReference>
<comment type="caution">
    <text evidence="4">The sequence shown here is derived from an EMBL/GenBank/DDBJ whole genome shotgun (WGS) entry which is preliminary data.</text>
</comment>
<dbReference type="Gene3D" id="1.10.510.10">
    <property type="entry name" value="Transferase(Phosphotransferase) domain 1"/>
    <property type="match status" value="1"/>
</dbReference>
<dbReference type="PRINTS" id="PR00109">
    <property type="entry name" value="TYRKINASE"/>
</dbReference>
<dbReference type="SMART" id="SM00504">
    <property type="entry name" value="Ubox"/>
    <property type="match status" value="1"/>
</dbReference>
<keyword evidence="1" id="KW-0802">TPR repeat</keyword>
<dbReference type="Gene3D" id="3.90.176.10">
    <property type="entry name" value="Toxin ADP-ribosyltransferase, Chain A, domain 1"/>
    <property type="match status" value="1"/>
</dbReference>
<feature type="repeat" description="TPR" evidence="1">
    <location>
        <begin position="733"/>
        <end position="766"/>
    </location>
</feature>
<dbReference type="CDD" id="cd16655">
    <property type="entry name" value="RING-Ubox_WDSUB1-like"/>
    <property type="match status" value="1"/>
</dbReference>
<dbReference type="PROSITE" id="PS50011">
    <property type="entry name" value="PROTEIN_KINASE_DOM"/>
    <property type="match status" value="1"/>
</dbReference>
<dbReference type="GO" id="GO:0005524">
    <property type="term" value="F:ATP binding"/>
    <property type="evidence" value="ECO:0007669"/>
    <property type="project" value="InterPro"/>
</dbReference>
<dbReference type="PROSITE" id="PS51996">
    <property type="entry name" value="TR_MART"/>
    <property type="match status" value="1"/>
</dbReference>
<dbReference type="PROSITE" id="PS51698">
    <property type="entry name" value="U_BOX"/>
    <property type="match status" value="1"/>
</dbReference>
<dbReference type="PROSITE" id="PS50005">
    <property type="entry name" value="TPR"/>
    <property type="match status" value="1"/>
</dbReference>
<dbReference type="InterPro" id="IPR050122">
    <property type="entry name" value="RTK"/>
</dbReference>
<dbReference type="GO" id="GO:0004714">
    <property type="term" value="F:transmembrane receptor protein tyrosine kinase activity"/>
    <property type="evidence" value="ECO:0007669"/>
    <property type="project" value="TreeGrafter"/>
</dbReference>
<dbReference type="Pfam" id="PF07714">
    <property type="entry name" value="PK_Tyr_Ser-Thr"/>
    <property type="match status" value="1"/>
</dbReference>
<evidence type="ECO:0000259" key="3">
    <source>
        <dbReference type="PROSITE" id="PS51698"/>
    </source>
</evidence>
<dbReference type="GO" id="GO:0005886">
    <property type="term" value="C:plasma membrane"/>
    <property type="evidence" value="ECO:0007669"/>
    <property type="project" value="TreeGrafter"/>
</dbReference>
<dbReference type="InterPro" id="IPR011009">
    <property type="entry name" value="Kinase-like_dom_sf"/>
</dbReference>
<protein>
    <submittedName>
        <fullName evidence="4">Uncharacterized protein</fullName>
    </submittedName>
</protein>
<dbReference type="InterPro" id="IPR011990">
    <property type="entry name" value="TPR-like_helical_dom_sf"/>
</dbReference>
<dbReference type="GO" id="GO:0004842">
    <property type="term" value="F:ubiquitin-protein transferase activity"/>
    <property type="evidence" value="ECO:0007669"/>
    <property type="project" value="InterPro"/>
</dbReference>
<feature type="domain" description="Protein kinase" evidence="2">
    <location>
        <begin position="1"/>
        <end position="354"/>
    </location>
</feature>
<reference evidence="4" key="1">
    <citation type="submission" date="2021-02" db="EMBL/GenBank/DDBJ databases">
        <authorList>
            <person name="Nowell W R."/>
        </authorList>
    </citation>
    <scope>NUCLEOTIDE SEQUENCE</scope>
</reference>
<dbReference type="InterPro" id="IPR001245">
    <property type="entry name" value="Ser-Thr/Tyr_kinase_cat_dom"/>
</dbReference>
<dbReference type="Pfam" id="PF04564">
    <property type="entry name" value="U-box"/>
    <property type="match status" value="1"/>
</dbReference>
<dbReference type="Gene3D" id="3.30.40.10">
    <property type="entry name" value="Zinc/RING finger domain, C3HC4 (zinc finger)"/>
    <property type="match status" value="1"/>
</dbReference>
<proteinExistence type="predicted"/>
<dbReference type="SUPFAM" id="SSF57850">
    <property type="entry name" value="RING/U-box"/>
    <property type="match status" value="1"/>
</dbReference>
<dbReference type="SUPFAM" id="SSF56112">
    <property type="entry name" value="Protein kinase-like (PK-like)"/>
    <property type="match status" value="1"/>
</dbReference>
<dbReference type="GO" id="GO:0007169">
    <property type="term" value="P:cell surface receptor protein tyrosine kinase signaling pathway"/>
    <property type="evidence" value="ECO:0007669"/>
    <property type="project" value="TreeGrafter"/>
</dbReference>
<dbReference type="InterPro" id="IPR008266">
    <property type="entry name" value="Tyr_kinase_AS"/>
</dbReference>
<evidence type="ECO:0000256" key="1">
    <source>
        <dbReference type="PROSITE-ProRule" id="PRU00339"/>
    </source>
</evidence>
<evidence type="ECO:0000259" key="2">
    <source>
        <dbReference type="PROSITE" id="PS50011"/>
    </source>
</evidence>
<dbReference type="SUPFAM" id="SSF48452">
    <property type="entry name" value="TPR-like"/>
    <property type="match status" value="1"/>
</dbReference>
<dbReference type="InterPro" id="IPR003613">
    <property type="entry name" value="Ubox_domain"/>
</dbReference>
<dbReference type="GO" id="GO:0016567">
    <property type="term" value="P:protein ubiquitination"/>
    <property type="evidence" value="ECO:0007669"/>
    <property type="project" value="InterPro"/>
</dbReference>
<dbReference type="InterPro" id="IPR013083">
    <property type="entry name" value="Znf_RING/FYVE/PHD"/>
</dbReference>
<dbReference type="PANTHER" id="PTHR24416">
    <property type="entry name" value="TYROSINE-PROTEIN KINASE RECEPTOR"/>
    <property type="match status" value="1"/>
</dbReference>
<evidence type="ECO:0000313" key="5">
    <source>
        <dbReference type="Proteomes" id="UP000663844"/>
    </source>
</evidence>
<evidence type="ECO:0000313" key="4">
    <source>
        <dbReference type="EMBL" id="CAF3992239.1"/>
    </source>
</evidence>
<dbReference type="InterPro" id="IPR000719">
    <property type="entry name" value="Prot_kinase_dom"/>
</dbReference>
<feature type="domain" description="U-box" evidence="3">
    <location>
        <begin position="5"/>
        <end position="78"/>
    </location>
</feature>
<gene>
    <name evidence="4" type="ORF">OXD698_LOCUS29015</name>
</gene>
<dbReference type="Proteomes" id="UP000663844">
    <property type="component" value="Unassembled WGS sequence"/>
</dbReference>
<name>A0A819N9T1_9BILA</name>
<dbReference type="PANTHER" id="PTHR24416:SF600">
    <property type="entry name" value="PDGF- AND VEGF-RECEPTOR RELATED, ISOFORM J"/>
    <property type="match status" value="1"/>
</dbReference>
<dbReference type="AlphaFoldDB" id="A0A819N9T1"/>
<dbReference type="InterPro" id="IPR019734">
    <property type="entry name" value="TPR_rpt"/>
</dbReference>
<dbReference type="Gene3D" id="1.25.40.10">
    <property type="entry name" value="Tetratricopeptide repeat domain"/>
    <property type="match status" value="1"/>
</dbReference>
<dbReference type="GO" id="GO:0043235">
    <property type="term" value="C:receptor complex"/>
    <property type="evidence" value="ECO:0007669"/>
    <property type="project" value="TreeGrafter"/>
</dbReference>
<organism evidence="4 5">
    <name type="scientific">Adineta steineri</name>
    <dbReference type="NCBI Taxonomy" id="433720"/>
    <lineage>
        <taxon>Eukaryota</taxon>
        <taxon>Metazoa</taxon>
        <taxon>Spiralia</taxon>
        <taxon>Gnathifera</taxon>
        <taxon>Rotifera</taxon>
        <taxon>Eurotatoria</taxon>
        <taxon>Bdelloidea</taxon>
        <taxon>Adinetida</taxon>
        <taxon>Adinetidae</taxon>
        <taxon>Adineta</taxon>
    </lineage>
</organism>
<dbReference type="SUPFAM" id="SSF56399">
    <property type="entry name" value="ADP-ribosylation"/>
    <property type="match status" value="1"/>
</dbReference>
<dbReference type="PROSITE" id="PS00109">
    <property type="entry name" value="PROTEIN_KINASE_TYR"/>
    <property type="match status" value="1"/>
</dbReference>
<sequence length="990" mass="114015">MFLSRNTENLQCPITLELFHDPVIAEDGHTYEREAIVKWLTENGTSPMTRKPMTIESLRPNITVKQIVDEFQSISLQKHYLFKLNVDIKKVKRQPIFEAPGKVIFEGQWIGKSGPPVVLLNIEGAKAKQEASYYVRLGRHPHVVHTYGIVENDNNQLILAQEYATEGNLVRLLKDRHFEPSQAVLLTIFLQIIDAMTYLAECDIIHGDLACRNVLVFRFNNSDVTQNLVKLTDFGLTRASTLYSVIGSTASTTMAVVPIRYAAPEILQRGDPSKYSEKSDVYSMGVLMFEACSQGQLPYESIEDENEVRRRKINGEILSQPENCDEALWNIIVRCWHQGPEARPTFKILKELLLELQSRSIFAMLRQPSTEILVPPLQRIFQDIEQFLHYIVRTSEIDRLTLIVSDQLGQEIVPHIHELRQVISIYVYCMDKNSNEQWVHKFAKIKSVVVDLDELVSQITADHKIQKKVEEPSSINIFSTSVGAGKSTTGVNGQFVFFQILVDCLLRLKSTEIDKNELINCWQNEYEGNNTELNNLREFEKDYSPDEVLWWYTKNTFFYRTLNAALRTQNIHMIFLFRSFIYDIYCQLQKSQSEHPLKVYRGQIMSNDELNSLKQNIGQFISVNSFLSTTDERSVALFYLGDITTKIDSERVLFEIDADPNIVSTKPFAYIGQNSGYMDDSEVLFMSGSIFRLNNIHRNGDQVWIIKMTLCNDDEHDLKQVLMHMKQQIGNEETNLRTLGKLLWEMGEFDLAEKYLTRSLKELPPNDPLHIRLYEDLGILASQRVDYDASVKWRQKLLTFKEQNKLTTDSNIDEANKSTGIAASSSVFDFQCESQPVLYFTDFELSSLMLHPDTTHVITYNMDKQSIEAIAELNPQYPFYIISSETVPPRLISNPLLIQYYYVSTSMADAGKTLTTLDRVTNIDSIERFSSELYTDLAEYYRNKAFHALNKNHDRDEIKSLLRKSKKCLEMLKYVIEGFAVNSETSQHVS</sequence>